<protein>
    <submittedName>
        <fullName evidence="1">Uncharacterized protein</fullName>
    </submittedName>
</protein>
<dbReference type="EMBL" id="JADFTT010000050">
    <property type="protein sequence ID" value="KAG5770816.1"/>
    <property type="molecule type" value="Genomic_DNA"/>
</dbReference>
<dbReference type="OrthoDB" id="2322999at2759"/>
<accession>A0A9P7L9G4</accession>
<comment type="caution">
    <text evidence="1">The sequence shown here is derived from an EMBL/GenBank/DDBJ whole genome shotgun (WGS) entry which is preliminary data.</text>
</comment>
<reference evidence="1" key="2">
    <citation type="submission" date="2020-10" db="EMBL/GenBank/DDBJ databases">
        <authorList>
            <person name="Peck L.D."/>
            <person name="Nowell R.W."/>
            <person name="Flood J."/>
            <person name="Ryan M.J."/>
            <person name="Barraclough T.G."/>
        </authorList>
    </citation>
    <scope>NUCLEOTIDE SEQUENCE</scope>
    <source>
        <strain evidence="1">IMI 127659i</strain>
    </source>
</reference>
<gene>
    <name evidence="1" type="ORF">H9Q72_002431</name>
</gene>
<organism evidence="1 2">
    <name type="scientific">Fusarium xylarioides</name>
    <dbReference type="NCBI Taxonomy" id="221167"/>
    <lineage>
        <taxon>Eukaryota</taxon>
        <taxon>Fungi</taxon>
        <taxon>Dikarya</taxon>
        <taxon>Ascomycota</taxon>
        <taxon>Pezizomycotina</taxon>
        <taxon>Sordariomycetes</taxon>
        <taxon>Hypocreomycetidae</taxon>
        <taxon>Hypocreales</taxon>
        <taxon>Nectriaceae</taxon>
        <taxon>Fusarium</taxon>
        <taxon>Fusarium fujikuroi species complex</taxon>
    </lineage>
</organism>
<dbReference type="AlphaFoldDB" id="A0A9P7L9G4"/>
<dbReference type="Proteomes" id="UP000750502">
    <property type="component" value="Unassembled WGS sequence"/>
</dbReference>
<proteinExistence type="predicted"/>
<keyword evidence="2" id="KW-1185">Reference proteome</keyword>
<name>A0A9P7L9G4_9HYPO</name>
<evidence type="ECO:0000313" key="2">
    <source>
        <dbReference type="Proteomes" id="UP000750502"/>
    </source>
</evidence>
<reference evidence="1" key="1">
    <citation type="journal article" date="2020" name="bioRxiv">
        <title>Historical genomics reveals the evolutionary mechanisms behind multiple outbreaks of the host-specific coffee wilt pathogen Fusarium xylarioides.</title>
        <authorList>
            <person name="Peck D."/>
            <person name="Nowell R.W."/>
            <person name="Flood J."/>
            <person name="Ryan M.J."/>
            <person name="Barraclough T.G."/>
        </authorList>
    </citation>
    <scope>NUCLEOTIDE SEQUENCE</scope>
    <source>
        <strain evidence="1">IMI 127659i</strain>
    </source>
</reference>
<sequence>MGIMATATVTAIPVIPGLQSPFTVLDMNMSNTTYNALPRIHSDIRASQAHIKRLEAIVAGYNLRHKLGFHLLHKHEDIPNGQINLEMNLKNVAGKWIRPVSIDSLDLSEIHGAIFKFIPGENILVPYEFARGPSPVLMSDVVNNDCIKDVLGYITANGLADSIGLEFQGTVKHGHHVESAAEIEVGKYGTIVLPKSMVNAVELIATSWPDISQPYDPDAEPAPGTHWAPVKVGTKETHRVFVDQVENEDELLNTLALQGVIKI</sequence>
<evidence type="ECO:0000313" key="1">
    <source>
        <dbReference type="EMBL" id="KAG5770816.1"/>
    </source>
</evidence>